<protein>
    <recommendedName>
        <fullName evidence="6">Glycerol-3-phosphate dehydrogenase</fullName>
        <ecNumber evidence="6">1.1.5.3</ecNumber>
    </recommendedName>
</protein>
<dbReference type="PRINTS" id="PR01001">
    <property type="entry name" value="FADG3PDH"/>
</dbReference>
<comment type="similarity">
    <text evidence="2 6">Belongs to the FAD-dependent glycerol-3-phosphate dehydrogenase family.</text>
</comment>
<dbReference type="InterPro" id="IPR031656">
    <property type="entry name" value="DAO_C"/>
</dbReference>
<dbReference type="PANTHER" id="PTHR11985">
    <property type="entry name" value="GLYCEROL-3-PHOSPHATE DEHYDROGENASE"/>
    <property type="match status" value="1"/>
</dbReference>
<dbReference type="RefSeq" id="WP_150962751.1">
    <property type="nucleotide sequence ID" value="NZ_VZZJ01000005.1"/>
</dbReference>
<dbReference type="GO" id="GO:0004368">
    <property type="term" value="F:glycerol-3-phosphate dehydrogenase (quinone) activity"/>
    <property type="evidence" value="ECO:0007669"/>
    <property type="project" value="UniProtKB-EC"/>
</dbReference>
<dbReference type="Gene3D" id="1.10.8.870">
    <property type="entry name" value="Alpha-glycerophosphate oxidase, cap domain"/>
    <property type="match status" value="1"/>
</dbReference>
<name>A0A6N6MRK1_9HYPH</name>
<dbReference type="Proteomes" id="UP000441523">
    <property type="component" value="Unassembled WGS sequence"/>
</dbReference>
<evidence type="ECO:0000256" key="5">
    <source>
        <dbReference type="ARBA" id="ARBA00023002"/>
    </source>
</evidence>
<evidence type="ECO:0000259" key="7">
    <source>
        <dbReference type="Pfam" id="PF01266"/>
    </source>
</evidence>
<evidence type="ECO:0000256" key="6">
    <source>
        <dbReference type="RuleBase" id="RU361217"/>
    </source>
</evidence>
<dbReference type="PROSITE" id="PS00978">
    <property type="entry name" value="FAD_G3PDH_2"/>
    <property type="match status" value="1"/>
</dbReference>
<dbReference type="Gene3D" id="3.30.9.10">
    <property type="entry name" value="D-Amino Acid Oxidase, subunit A, domain 2"/>
    <property type="match status" value="1"/>
</dbReference>
<evidence type="ECO:0000313" key="9">
    <source>
        <dbReference type="EMBL" id="KAB1074355.1"/>
    </source>
</evidence>
<dbReference type="InterPro" id="IPR036188">
    <property type="entry name" value="FAD/NAD-bd_sf"/>
</dbReference>
<keyword evidence="3 6" id="KW-0285">Flavoprotein</keyword>
<accession>A0A6N6MRK1</accession>
<dbReference type="Pfam" id="PF01266">
    <property type="entry name" value="DAO"/>
    <property type="match status" value="1"/>
</dbReference>
<reference evidence="9 10" key="1">
    <citation type="submission" date="2019-09" db="EMBL/GenBank/DDBJ databases">
        <title>YIM 132548 draft genome.</title>
        <authorList>
            <person name="Jiang L."/>
        </authorList>
    </citation>
    <scope>NUCLEOTIDE SEQUENCE [LARGE SCALE GENOMIC DNA]</scope>
    <source>
        <strain evidence="9 10">YIM 132548</strain>
    </source>
</reference>
<comment type="cofactor">
    <cofactor evidence="1 6">
        <name>FAD</name>
        <dbReference type="ChEBI" id="CHEBI:57692"/>
    </cofactor>
</comment>
<feature type="domain" description="FAD dependent oxidoreductase" evidence="7">
    <location>
        <begin position="13"/>
        <end position="336"/>
    </location>
</feature>
<dbReference type="EMBL" id="VZZJ01000005">
    <property type="protein sequence ID" value="KAB1074355.1"/>
    <property type="molecule type" value="Genomic_DNA"/>
</dbReference>
<evidence type="ECO:0000256" key="3">
    <source>
        <dbReference type="ARBA" id="ARBA00022630"/>
    </source>
</evidence>
<dbReference type="InterPro" id="IPR006076">
    <property type="entry name" value="FAD-dep_OxRdtase"/>
</dbReference>
<keyword evidence="5 6" id="KW-0560">Oxidoreductase</keyword>
<dbReference type="NCBIfam" id="NF009906">
    <property type="entry name" value="PRK13369.1"/>
    <property type="match status" value="1"/>
</dbReference>
<gene>
    <name evidence="9" type="ORF">F6X51_08255</name>
</gene>
<dbReference type="GO" id="GO:0009331">
    <property type="term" value="C:glycerol-3-phosphate dehydrogenase (FAD) complex"/>
    <property type="evidence" value="ECO:0007669"/>
    <property type="project" value="UniProtKB-UniRule"/>
</dbReference>
<dbReference type="EC" id="1.1.5.3" evidence="6"/>
<dbReference type="Gene3D" id="3.50.50.60">
    <property type="entry name" value="FAD/NAD(P)-binding domain"/>
    <property type="match status" value="1"/>
</dbReference>
<keyword evidence="10" id="KW-1185">Reference proteome</keyword>
<dbReference type="SUPFAM" id="SSF51905">
    <property type="entry name" value="FAD/NAD(P)-binding domain"/>
    <property type="match status" value="1"/>
</dbReference>
<comment type="catalytic activity">
    <reaction evidence="6">
        <text>a quinone + sn-glycerol 3-phosphate = dihydroxyacetone phosphate + a quinol</text>
        <dbReference type="Rhea" id="RHEA:18977"/>
        <dbReference type="ChEBI" id="CHEBI:24646"/>
        <dbReference type="ChEBI" id="CHEBI:57597"/>
        <dbReference type="ChEBI" id="CHEBI:57642"/>
        <dbReference type="ChEBI" id="CHEBI:132124"/>
        <dbReference type="EC" id="1.1.5.3"/>
    </reaction>
</comment>
<keyword evidence="4" id="KW-0274">FAD</keyword>
<evidence type="ECO:0000256" key="4">
    <source>
        <dbReference type="ARBA" id="ARBA00022827"/>
    </source>
</evidence>
<evidence type="ECO:0000313" key="10">
    <source>
        <dbReference type="Proteomes" id="UP000441523"/>
    </source>
</evidence>
<organism evidence="9 10">
    <name type="scientific">Methylobacterium planeticum</name>
    <dbReference type="NCBI Taxonomy" id="2615211"/>
    <lineage>
        <taxon>Bacteria</taxon>
        <taxon>Pseudomonadati</taxon>
        <taxon>Pseudomonadota</taxon>
        <taxon>Alphaproteobacteria</taxon>
        <taxon>Hyphomicrobiales</taxon>
        <taxon>Methylobacteriaceae</taxon>
        <taxon>Methylobacterium</taxon>
    </lineage>
</organism>
<evidence type="ECO:0000259" key="8">
    <source>
        <dbReference type="Pfam" id="PF16901"/>
    </source>
</evidence>
<evidence type="ECO:0000256" key="1">
    <source>
        <dbReference type="ARBA" id="ARBA00001974"/>
    </source>
</evidence>
<dbReference type="PROSITE" id="PS00977">
    <property type="entry name" value="FAD_G3PDH_1"/>
    <property type="match status" value="1"/>
</dbReference>
<proteinExistence type="inferred from homology"/>
<dbReference type="InterPro" id="IPR038299">
    <property type="entry name" value="DAO_C_sf"/>
</dbReference>
<comment type="caution">
    <text evidence="9">The sequence shown here is derived from an EMBL/GenBank/DDBJ whole genome shotgun (WGS) entry which is preliminary data.</text>
</comment>
<dbReference type="PANTHER" id="PTHR11985:SF15">
    <property type="entry name" value="GLYCEROL-3-PHOSPHATE DEHYDROGENASE, MITOCHONDRIAL"/>
    <property type="match status" value="1"/>
</dbReference>
<dbReference type="GO" id="GO:0046168">
    <property type="term" value="P:glycerol-3-phosphate catabolic process"/>
    <property type="evidence" value="ECO:0007669"/>
    <property type="project" value="TreeGrafter"/>
</dbReference>
<evidence type="ECO:0000256" key="2">
    <source>
        <dbReference type="ARBA" id="ARBA00007330"/>
    </source>
</evidence>
<dbReference type="NCBIfam" id="NF008899">
    <property type="entry name" value="PRK12266.1"/>
    <property type="match status" value="1"/>
</dbReference>
<dbReference type="AlphaFoldDB" id="A0A6N6MRK1"/>
<dbReference type="Pfam" id="PF16901">
    <property type="entry name" value="DAO_C"/>
    <property type="match status" value="1"/>
</dbReference>
<feature type="domain" description="Alpha-glycerophosphate oxidase C-terminal" evidence="8">
    <location>
        <begin position="392"/>
        <end position="490"/>
    </location>
</feature>
<sequence length="509" mass="55678">MAAAAHDPAGAYDLLVIGGGINGTGIARDAAGRGLRVLLCERGDLAEFTSSSSTKLIHGGLRYLEYYEFRLVREALAERERLLRLAPHIIWPLRFVLPHDEGLRPAWMLRVGLFLYDHLARLRTLPGSRMVRLRTSPVGAPLQARLTRGFLYSDCWVEDSRLVVLNAMDAQARGAEIRTRTGVEAARRQGEGWIATLRDGASGRSETVRATAVVNAAGPWVSETLGGTLGIDSRAAVRLIKGSHIVVPRLYEGEQAYILQQPDTRIIFAIPYERDFTLIGTTDVPYEAEPGPVAISPEETRYLCDCINRSFARRIGPEDVVWSYSGVRPLYDDAAANASAVTRDYVLDVAEADGTRPALSVFGGKITTYRRLAEHAIEKLKPYFPGLAPAWTGDAPLPGGAMPGADFDAFLAALRREAPFLPDETARRLARAYGTNAREILRGARSLADLGEAFDGGLTGAEVDYLVRHEWARTPDDILWRRSKLGLRTGPDSAARLAAHLTRGRAEAA</sequence>
<dbReference type="InterPro" id="IPR000447">
    <property type="entry name" value="G3P_DH_FAD-dep"/>
</dbReference>